<dbReference type="Pfam" id="PF11807">
    <property type="entry name" value="UstYa"/>
    <property type="match status" value="1"/>
</dbReference>
<comment type="caution">
    <text evidence="4">The sequence shown here is derived from an EMBL/GenBank/DDBJ whole genome shotgun (WGS) entry which is preliminary data.</text>
</comment>
<evidence type="ECO:0000256" key="2">
    <source>
        <dbReference type="ARBA" id="ARBA00035112"/>
    </source>
</evidence>
<name>A0ABR2I2Z0_9PEZI</name>
<keyword evidence="5" id="KW-1185">Reference proteome</keyword>
<organism evidence="4 5">
    <name type="scientific">Apiospora arundinis</name>
    <dbReference type="NCBI Taxonomy" id="335852"/>
    <lineage>
        <taxon>Eukaryota</taxon>
        <taxon>Fungi</taxon>
        <taxon>Dikarya</taxon>
        <taxon>Ascomycota</taxon>
        <taxon>Pezizomycotina</taxon>
        <taxon>Sordariomycetes</taxon>
        <taxon>Xylariomycetidae</taxon>
        <taxon>Amphisphaeriales</taxon>
        <taxon>Apiosporaceae</taxon>
        <taxon>Apiospora</taxon>
    </lineage>
</organism>
<dbReference type="EMBL" id="JAPCWZ010000007">
    <property type="protein sequence ID" value="KAK8856762.1"/>
    <property type="molecule type" value="Genomic_DNA"/>
</dbReference>
<evidence type="ECO:0000256" key="1">
    <source>
        <dbReference type="ARBA" id="ARBA00004685"/>
    </source>
</evidence>
<keyword evidence="3" id="KW-0812">Transmembrane</keyword>
<reference evidence="4 5" key="1">
    <citation type="journal article" date="2024" name="IMA Fungus">
        <title>Apiospora arundinis, a panoply of carbohydrate-active enzymes and secondary metabolites.</title>
        <authorList>
            <person name="Sorensen T."/>
            <person name="Petersen C."/>
            <person name="Muurmann A.T."/>
            <person name="Christiansen J.V."/>
            <person name="Brundto M.L."/>
            <person name="Overgaard C.K."/>
            <person name="Boysen A.T."/>
            <person name="Wollenberg R.D."/>
            <person name="Larsen T.O."/>
            <person name="Sorensen J.L."/>
            <person name="Nielsen K.L."/>
            <person name="Sondergaard T.E."/>
        </authorList>
    </citation>
    <scope>NUCLEOTIDE SEQUENCE [LARGE SCALE GENOMIC DNA]</scope>
    <source>
        <strain evidence="4 5">AAU 773</strain>
    </source>
</reference>
<dbReference type="Proteomes" id="UP001390339">
    <property type="component" value="Unassembled WGS sequence"/>
</dbReference>
<dbReference type="InterPro" id="IPR021765">
    <property type="entry name" value="UstYa-like"/>
</dbReference>
<keyword evidence="3" id="KW-0472">Membrane</keyword>
<proteinExistence type="inferred from homology"/>
<evidence type="ECO:0000313" key="5">
    <source>
        <dbReference type="Proteomes" id="UP001390339"/>
    </source>
</evidence>
<evidence type="ECO:0000256" key="3">
    <source>
        <dbReference type="SAM" id="Phobius"/>
    </source>
</evidence>
<sequence>MPKADEIPFLAPEEQDIEKAQSQYKEKRSVYTLFYDALQYWHWVIIIVLVFCLVLVSEFECNTCADTHSFVRATEIPGILPVLRRRQETVKPFFRPDHIFPNGSYFPRYSDYVGPATHQLDSLWEELDPPNLMSLDAAELGDFASQAMENPLNAGKYVTSLQVFHQLHCLRAIQKSVYADAYGKPDNMLHIDHCIDVIRRTITCASDATPILYYAADGTSFSSREDSGNLRSLPHVHTCRNFEDIRQWAMQRVL</sequence>
<evidence type="ECO:0008006" key="6">
    <source>
        <dbReference type="Google" id="ProtNLM"/>
    </source>
</evidence>
<evidence type="ECO:0000313" key="4">
    <source>
        <dbReference type="EMBL" id="KAK8856762.1"/>
    </source>
</evidence>
<dbReference type="PANTHER" id="PTHR33365">
    <property type="entry name" value="YALI0B05434P"/>
    <property type="match status" value="1"/>
</dbReference>
<dbReference type="PANTHER" id="PTHR33365:SF4">
    <property type="entry name" value="CYCLOCHLOROTINE BIOSYNTHESIS PROTEIN O"/>
    <property type="match status" value="1"/>
</dbReference>
<feature type="transmembrane region" description="Helical" evidence="3">
    <location>
        <begin position="40"/>
        <end position="59"/>
    </location>
</feature>
<keyword evidence="3" id="KW-1133">Transmembrane helix</keyword>
<comment type="similarity">
    <text evidence="2">Belongs to the ustYa family.</text>
</comment>
<accession>A0ABR2I2Z0</accession>
<protein>
    <recommendedName>
        <fullName evidence="6">Cyclochlorotine biosynthesis protein O</fullName>
    </recommendedName>
</protein>
<gene>
    <name evidence="4" type="ORF">PGQ11_012674</name>
</gene>
<comment type="pathway">
    <text evidence="1">Mycotoxin biosynthesis.</text>
</comment>